<gene>
    <name evidence="1" type="ORF">A4U43_UnF10420</name>
</gene>
<dbReference type="Proteomes" id="UP000243459">
    <property type="component" value="Unassembled WGS sequence"/>
</dbReference>
<accession>A0A1R3L5G9</accession>
<reference evidence="2" key="1">
    <citation type="journal article" date="2017" name="Nat. Commun.">
        <title>The asparagus genome sheds light on the origin and evolution of a young Y chromosome.</title>
        <authorList>
            <person name="Harkess A."/>
            <person name="Zhou J."/>
            <person name="Xu C."/>
            <person name="Bowers J.E."/>
            <person name="Van der Hulst R."/>
            <person name="Ayyampalayam S."/>
            <person name="Mercati F."/>
            <person name="Riccardi P."/>
            <person name="McKain M.R."/>
            <person name="Kakrana A."/>
            <person name="Tang H."/>
            <person name="Ray J."/>
            <person name="Groenendijk J."/>
            <person name="Arikit S."/>
            <person name="Mathioni S.M."/>
            <person name="Nakano M."/>
            <person name="Shan H."/>
            <person name="Telgmann-Rauber A."/>
            <person name="Kanno A."/>
            <person name="Yue Z."/>
            <person name="Chen H."/>
            <person name="Li W."/>
            <person name="Chen Y."/>
            <person name="Xu X."/>
            <person name="Zhang Y."/>
            <person name="Luo S."/>
            <person name="Chen H."/>
            <person name="Gao J."/>
            <person name="Mao Z."/>
            <person name="Pires J.C."/>
            <person name="Luo M."/>
            <person name="Kudrna D."/>
            <person name="Wing R.A."/>
            <person name="Meyers B.C."/>
            <person name="Yi K."/>
            <person name="Kong H."/>
            <person name="Lavrijsen P."/>
            <person name="Sunseri F."/>
            <person name="Falavigna A."/>
            <person name="Ye Y."/>
            <person name="Leebens-Mack J.H."/>
            <person name="Chen G."/>
        </authorList>
    </citation>
    <scope>NUCLEOTIDE SEQUENCE [LARGE SCALE GENOMIC DNA]</scope>
    <source>
        <strain evidence="2">cv. DH0086</strain>
    </source>
</reference>
<dbReference type="Gramene" id="ONK54857">
    <property type="protein sequence ID" value="ONK54857"/>
    <property type="gene ID" value="A4U43_UnF10420"/>
</dbReference>
<organism evidence="1 2">
    <name type="scientific">Asparagus officinalis</name>
    <name type="common">Garden asparagus</name>
    <dbReference type="NCBI Taxonomy" id="4686"/>
    <lineage>
        <taxon>Eukaryota</taxon>
        <taxon>Viridiplantae</taxon>
        <taxon>Streptophyta</taxon>
        <taxon>Embryophyta</taxon>
        <taxon>Tracheophyta</taxon>
        <taxon>Spermatophyta</taxon>
        <taxon>Magnoliopsida</taxon>
        <taxon>Liliopsida</taxon>
        <taxon>Asparagales</taxon>
        <taxon>Asparagaceae</taxon>
        <taxon>Asparagoideae</taxon>
        <taxon>Asparagus</taxon>
    </lineage>
</organism>
<proteinExistence type="predicted"/>
<dbReference type="AlphaFoldDB" id="A0A1R3L5G9"/>
<dbReference type="EMBL" id="KV864044">
    <property type="protein sequence ID" value="ONK54857.1"/>
    <property type="molecule type" value="Genomic_DNA"/>
</dbReference>
<keyword evidence="2" id="KW-1185">Reference proteome</keyword>
<protein>
    <submittedName>
        <fullName evidence="1">Uncharacterized protein</fullName>
    </submittedName>
</protein>
<name>A0A1R3L5G9_ASPOF</name>
<evidence type="ECO:0000313" key="1">
    <source>
        <dbReference type="EMBL" id="ONK54857.1"/>
    </source>
</evidence>
<sequence>MDHVDDSLRLGVLDSSSRMDHVDALRLGVLDSSSRMDLVAGSMRSGGLALDRKLSQMNSEYDKPVSQSLAIDEDLLDKGYGIKSPMHVAHANLVNYETSVHKQAKGSGKHVCLEAMYTHSQERHLTAGGGTINLQRQEGNRFCSGVVQTDHLQQLLSNPIDVNLKLLRCCTN</sequence>
<evidence type="ECO:0000313" key="2">
    <source>
        <dbReference type="Proteomes" id="UP000243459"/>
    </source>
</evidence>